<dbReference type="GO" id="GO:0046983">
    <property type="term" value="F:protein dimerization activity"/>
    <property type="evidence" value="ECO:0007669"/>
    <property type="project" value="InterPro"/>
</dbReference>
<protein>
    <recommendedName>
        <fullName evidence="1">HAT C-terminal dimerisation domain-containing protein</fullName>
    </recommendedName>
</protein>
<dbReference type="InterPro" id="IPR008906">
    <property type="entry name" value="HATC_C_dom"/>
</dbReference>
<feature type="domain" description="HAT C-terminal dimerisation" evidence="1">
    <location>
        <begin position="126"/>
        <end position="184"/>
    </location>
</feature>
<dbReference type="EMBL" id="SDAM02003290">
    <property type="protein sequence ID" value="KAH6820767.1"/>
    <property type="molecule type" value="Genomic_DNA"/>
</dbReference>
<organism evidence="2 3">
    <name type="scientific">Perilla frutescens var. hirtella</name>
    <name type="common">Perilla citriodora</name>
    <name type="synonym">Perilla setoyensis</name>
    <dbReference type="NCBI Taxonomy" id="608512"/>
    <lineage>
        <taxon>Eukaryota</taxon>
        <taxon>Viridiplantae</taxon>
        <taxon>Streptophyta</taxon>
        <taxon>Embryophyta</taxon>
        <taxon>Tracheophyta</taxon>
        <taxon>Spermatophyta</taxon>
        <taxon>Magnoliopsida</taxon>
        <taxon>eudicotyledons</taxon>
        <taxon>Gunneridae</taxon>
        <taxon>Pentapetalae</taxon>
        <taxon>asterids</taxon>
        <taxon>lamiids</taxon>
        <taxon>Lamiales</taxon>
        <taxon>Lamiaceae</taxon>
        <taxon>Nepetoideae</taxon>
        <taxon>Elsholtzieae</taxon>
        <taxon>Perilla</taxon>
    </lineage>
</organism>
<keyword evidence="3" id="KW-1185">Reference proteome</keyword>
<name>A0AAD4NZT3_PERFH</name>
<reference evidence="2 3" key="1">
    <citation type="journal article" date="2021" name="Nat. Commun.">
        <title>Incipient diploidization of the medicinal plant Perilla within 10,000 years.</title>
        <authorList>
            <person name="Zhang Y."/>
            <person name="Shen Q."/>
            <person name="Leng L."/>
            <person name="Zhang D."/>
            <person name="Chen S."/>
            <person name="Shi Y."/>
            <person name="Ning Z."/>
            <person name="Chen S."/>
        </authorList>
    </citation>
    <scope>NUCLEOTIDE SEQUENCE [LARGE SCALE GENOMIC DNA]</scope>
    <source>
        <strain evidence="3">cv. PC099</strain>
    </source>
</reference>
<gene>
    <name evidence="2" type="ORF">C2S53_018952</name>
</gene>
<dbReference type="Proteomes" id="UP001190926">
    <property type="component" value="Unassembled WGS sequence"/>
</dbReference>
<dbReference type="PANTHER" id="PTHR11697:SF230">
    <property type="entry name" value="ZINC FINGER, MYM DOMAIN CONTAINING 1"/>
    <property type="match status" value="1"/>
</dbReference>
<evidence type="ECO:0000313" key="3">
    <source>
        <dbReference type="Proteomes" id="UP001190926"/>
    </source>
</evidence>
<accession>A0AAD4NZT3</accession>
<dbReference type="InterPro" id="IPR055298">
    <property type="entry name" value="AtLOH3-like"/>
</dbReference>
<dbReference type="PANTHER" id="PTHR11697">
    <property type="entry name" value="GENERAL TRANSCRIPTION FACTOR 2-RELATED ZINC FINGER PROTEIN"/>
    <property type="match status" value="1"/>
</dbReference>
<dbReference type="AlphaFoldDB" id="A0AAD4NZT3"/>
<sequence>MEDNIIRHGHKRHGAQLITNSHYYRIKIFYQVVDLAIQEMNNHFSEVSTELLSCIACLDPRNSFSQFNVDQLMRLATLYHEDFSSTDCLYLPQQLNNFIVNVRCDSRFSAITNLGNLARKMVITGKHSVFPLVYRLIELSLVLPVATASVERAFSAMKTVKTDLRNRMGDEWLNDSLVVYIEKEIFSTIDNEPILQRFQSIDTRRYQLPPLPH</sequence>
<dbReference type="InterPro" id="IPR012337">
    <property type="entry name" value="RNaseH-like_sf"/>
</dbReference>
<proteinExistence type="predicted"/>
<evidence type="ECO:0000259" key="1">
    <source>
        <dbReference type="Pfam" id="PF05699"/>
    </source>
</evidence>
<evidence type="ECO:0000313" key="2">
    <source>
        <dbReference type="EMBL" id="KAH6820767.1"/>
    </source>
</evidence>
<dbReference type="Pfam" id="PF05699">
    <property type="entry name" value="Dimer_Tnp_hAT"/>
    <property type="match status" value="1"/>
</dbReference>
<comment type="caution">
    <text evidence="2">The sequence shown here is derived from an EMBL/GenBank/DDBJ whole genome shotgun (WGS) entry which is preliminary data.</text>
</comment>
<dbReference type="SUPFAM" id="SSF53098">
    <property type="entry name" value="Ribonuclease H-like"/>
    <property type="match status" value="1"/>
</dbReference>